<evidence type="ECO:0000259" key="2">
    <source>
        <dbReference type="Pfam" id="PF18097"/>
    </source>
</evidence>
<keyword evidence="4" id="KW-1185">Reference proteome</keyword>
<reference evidence="3" key="1">
    <citation type="journal article" date="2023" name="Insect Mol. Biol.">
        <title>Genome sequencing provides insights into the evolution of gene families encoding plant cell wall-degrading enzymes in longhorned beetles.</title>
        <authorList>
            <person name="Shin N.R."/>
            <person name="Okamura Y."/>
            <person name="Kirsch R."/>
            <person name="Pauchet Y."/>
        </authorList>
    </citation>
    <scope>NUCLEOTIDE SEQUENCE</scope>
    <source>
        <strain evidence="3">RBIC_L_NR</strain>
    </source>
</reference>
<sequence>MYKPNSPNTPPQENFGLNLPKPDDNNFSHAPASSPITPVVPQTPTTFTPTPSSPFIPAQPSTILLPAVASGEQAPITPDVIQKAQKYCKFATSALNYDDVKSAVENLHKALNLLQLGKEQ</sequence>
<dbReference type="PANTHER" id="PTHR46009:SF1">
    <property type="entry name" value="VACUOLAR PROTEIN SORTING-ASSOCIATED PROTEIN VTA1 HOMOLOG"/>
    <property type="match status" value="1"/>
</dbReference>
<accession>A0AAV8XLW9</accession>
<name>A0AAV8XLW9_9CUCU</name>
<dbReference type="Gene3D" id="1.20.5.420">
    <property type="entry name" value="Immunoglobulin FC, subunit C"/>
    <property type="match status" value="1"/>
</dbReference>
<gene>
    <name evidence="3" type="ORF">NQ314_011269</name>
</gene>
<dbReference type="InterPro" id="IPR044538">
    <property type="entry name" value="Vta1-like"/>
</dbReference>
<dbReference type="AlphaFoldDB" id="A0AAV8XLW9"/>
<evidence type="ECO:0000256" key="1">
    <source>
        <dbReference type="SAM" id="MobiDB-lite"/>
    </source>
</evidence>
<organism evidence="3 4">
    <name type="scientific">Rhamnusium bicolor</name>
    <dbReference type="NCBI Taxonomy" id="1586634"/>
    <lineage>
        <taxon>Eukaryota</taxon>
        <taxon>Metazoa</taxon>
        <taxon>Ecdysozoa</taxon>
        <taxon>Arthropoda</taxon>
        <taxon>Hexapoda</taxon>
        <taxon>Insecta</taxon>
        <taxon>Pterygota</taxon>
        <taxon>Neoptera</taxon>
        <taxon>Endopterygota</taxon>
        <taxon>Coleoptera</taxon>
        <taxon>Polyphaga</taxon>
        <taxon>Cucujiformia</taxon>
        <taxon>Chrysomeloidea</taxon>
        <taxon>Cerambycidae</taxon>
        <taxon>Lepturinae</taxon>
        <taxon>Rhagiini</taxon>
        <taxon>Rhamnusium</taxon>
    </lineage>
</organism>
<dbReference type="Proteomes" id="UP001162156">
    <property type="component" value="Unassembled WGS sequence"/>
</dbReference>
<protein>
    <recommendedName>
        <fullName evidence="2">Vta1 C-terminal domain-containing protein</fullName>
    </recommendedName>
</protein>
<dbReference type="Pfam" id="PF18097">
    <property type="entry name" value="Vta1_C"/>
    <property type="match status" value="1"/>
</dbReference>
<dbReference type="GO" id="GO:0005771">
    <property type="term" value="C:multivesicular body"/>
    <property type="evidence" value="ECO:0007669"/>
    <property type="project" value="TreeGrafter"/>
</dbReference>
<feature type="compositionally biased region" description="Low complexity" evidence="1">
    <location>
        <begin position="33"/>
        <end position="55"/>
    </location>
</feature>
<dbReference type="GO" id="GO:0032511">
    <property type="term" value="P:late endosome to vacuole transport via multivesicular body sorting pathway"/>
    <property type="evidence" value="ECO:0007669"/>
    <property type="project" value="InterPro"/>
</dbReference>
<evidence type="ECO:0000313" key="4">
    <source>
        <dbReference type="Proteomes" id="UP001162156"/>
    </source>
</evidence>
<proteinExistence type="predicted"/>
<dbReference type="EMBL" id="JANEYF010003128">
    <property type="protein sequence ID" value="KAJ8939016.1"/>
    <property type="molecule type" value="Genomic_DNA"/>
</dbReference>
<comment type="caution">
    <text evidence="3">The sequence shown here is derived from an EMBL/GenBank/DDBJ whole genome shotgun (WGS) entry which is preliminary data.</text>
</comment>
<dbReference type="PANTHER" id="PTHR46009">
    <property type="entry name" value="VACUOLAR PROTEIN SORTING-ASSOCIATED PROTEIN VTA1 HOMOLOG"/>
    <property type="match status" value="1"/>
</dbReference>
<dbReference type="InterPro" id="IPR041212">
    <property type="entry name" value="Vta1_C"/>
</dbReference>
<feature type="domain" description="Vta1 C-terminal" evidence="2">
    <location>
        <begin position="78"/>
        <end position="115"/>
    </location>
</feature>
<evidence type="ECO:0000313" key="3">
    <source>
        <dbReference type="EMBL" id="KAJ8939016.1"/>
    </source>
</evidence>
<feature type="region of interest" description="Disordered" evidence="1">
    <location>
        <begin position="1"/>
        <end position="55"/>
    </location>
</feature>